<evidence type="ECO:0000313" key="1">
    <source>
        <dbReference type="EMBL" id="ABM27595.1"/>
    </source>
</evidence>
<dbReference type="InterPro" id="IPR014846">
    <property type="entry name" value="DUF1786_pyruvate_format-lyase"/>
</dbReference>
<evidence type="ECO:0000313" key="2">
    <source>
        <dbReference type="Proteomes" id="UP000009173"/>
    </source>
</evidence>
<reference evidence="2" key="1">
    <citation type="journal article" date="2009" name="Environ. Microbiol.">
        <title>Contribution of mobile genetic elements to Desulfovibrio vulgaris genome plasticity.</title>
        <authorList>
            <person name="Walker C.B."/>
            <person name="Stolyar S."/>
            <person name="Chivian D."/>
            <person name="Pinel N."/>
            <person name="Gabster J.A."/>
            <person name="Dehal P.S."/>
            <person name="He Z."/>
            <person name="Yang Z.K."/>
            <person name="Yen H.C."/>
            <person name="Zhou J."/>
            <person name="Wall J.D."/>
            <person name="Hazen T.C."/>
            <person name="Arkin A.P."/>
            <person name="Stahl D.A."/>
        </authorList>
    </citation>
    <scope>NUCLEOTIDE SEQUENCE [LARGE SCALE GENOMIC DNA]</scope>
    <source>
        <strain evidence="2">DP4</strain>
    </source>
</reference>
<name>A0A0H3A7Y7_NITV4</name>
<dbReference type="Proteomes" id="UP000009173">
    <property type="component" value="Chromosome"/>
</dbReference>
<proteinExistence type="predicted"/>
<dbReference type="EMBL" id="CP000527">
    <property type="protein sequence ID" value="ABM27595.1"/>
    <property type="molecule type" value="Genomic_DNA"/>
</dbReference>
<dbReference type="KEGG" id="dvl:Dvul_0572"/>
<dbReference type="AlphaFoldDB" id="A0A0H3A7Y7"/>
<organism evidence="1 2">
    <name type="scientific">Nitratidesulfovibrio vulgaris (strain DP4)</name>
    <name type="common">Desulfovibrio vulgaris</name>
    <dbReference type="NCBI Taxonomy" id="391774"/>
    <lineage>
        <taxon>Bacteria</taxon>
        <taxon>Pseudomonadati</taxon>
        <taxon>Thermodesulfobacteriota</taxon>
        <taxon>Desulfovibrionia</taxon>
        <taxon>Desulfovibrionales</taxon>
        <taxon>Desulfovibrionaceae</taxon>
        <taxon>Nitratidesulfovibrio</taxon>
    </lineage>
</organism>
<evidence type="ECO:0008006" key="3">
    <source>
        <dbReference type="Google" id="ProtNLM"/>
    </source>
</evidence>
<dbReference type="HOGENOM" id="CLU_803466_0_0_7"/>
<dbReference type="RefSeq" id="WP_010940672.1">
    <property type="nucleotide sequence ID" value="NC_008751.1"/>
</dbReference>
<dbReference type="Pfam" id="PF08735">
    <property type="entry name" value="DUF1786"/>
    <property type="match status" value="1"/>
</dbReference>
<protein>
    <recommendedName>
        <fullName evidence="3">Pyruvate formate lyase-activating protein</fullName>
    </recommendedName>
</protein>
<sequence>MTHSASALLDRIGPVLCLDIGSGTQDVLLALPGLEPENWPRLVLPAPARAVAGRIAAATAARRPVWLHGTNMGGGFARAVMQHIEAGLSVAAHPAAAMALHDDPARVTAMGVSITERPPSGSVPVMLADYEPGYWRALAAVAGLPAPALVVAAAQDHGVHPVEGNRIGRFGMWRSFVTQEGGDPARLVHDTPPQPCTRLAALQDAIGGGPVADTGAAAVLGALSMPEVAARSHREGITVVNVGNSHIIAFLVFRERVVGIYEHHTGMHDRESLLHDLHEFRMCWLPDEQVRAAGGHGCIFAPDIAPESEGFRPTFVIGPRRNLLQGHGQFIAPYGDMMLAGCHGLLHGLAARETTA</sequence>
<gene>
    <name evidence="1" type="ordered locus">Dvul_0572</name>
</gene>
<accession>A0A0H3A7Y7</accession>